<sequence length="1443" mass="157021">MADNPDSSDGLPTADLTPAAAVDALEPKSEPGVEFEPGPAKPKQTQTLGLKIHVDNDSADYDVIAVHGIHGDATAWGIDKSSLETTDDWVEKEATSLLMALQQHRQGIKNRPIVFVTHDIGGLIVKAVRRRPTTVSGQVITFGYPHVSARSATCDLTEEFVLLVNLRSESSPSSRVRRIAASLAETCVEVNSDFIHAGVVVRTRIVSIASQHKDKIKRVFGASTVCFGKSLEHDITSNEPHLDLIKIGTTGPGALKEVINADWKATYIFILANFDECDDSSLAFLDQLRLTFSKTERQFRFVVTTSTGADERLLEALPNAAPDCYERVQLDGTSARNNSSSGQSGSENTTDIEFQLSMFFQRHPQYTTDNIENQIKDAITVRYKDRPDLRTHITGWLKFLFLSDDLATTMAHAKDGQGEPPNLGSSSGGKYGLNDLQQLRFFGGLIEERNGEVRLVNRSIRRWLLSKLDQDTTPGDEKEAEAVAEAEAEGRQWYACLGTEVQRHLSIVKFCLDFLTTFKSDAPLKALGYASQHWATHYKLARSLNKEAIESIHAEISIFFEDATAWGAWWQTYSELANRLHTLDQVETRLQIAAHLGLDDFVESFKDGVDPHSTSYRQALAQAAEMGHLESLRLLLPPNGAQFDVGLHDVNIQKYAEAAARGGGECLREVIGRIPKEDLSDMEERPFLCNILGRAAWDGLDGVIRLIRGPGPYTDPSSDCTFLPMHSPLSLAVRRYHLAAVQAFLDLGVKADVSCCDSESGRGVPAVNIAADYGSDEALALLLENGAAVVTTVSDRTTIQGAVDWGQHAVVKRLVAHSPYRDYITSGYSNDPVIRSADLGYLKTFEAAFVSGVDVNFTSAVGTLIYHATYGENIELCRLLLSKGADANMSTALGRTPLGRAAFDNSLEIAELLLNHGAEIDRPCTLPEIADTVPPLYIAIAKQRKEMVALLLAHKADPNAQDPDGLSVLCVASFLGGVEIINQLVTAGAEVNMACAQKRTALQMAVKHPEAVRALMKHGADLRRTTYGFTPLDLAVEQNTESTVVQIMLEESPEKPDFSSANFRSIFARAMRAGKHEIARLLFEAGVDVNQDCYHPTGLSLLSLAVLSNHVDTVRMVLEFRPDLQNGNVDGDTPLQYITESTSVEIARLLVNADCALDAINKKGNSPLSNAVKHRNLAVVKYMLTKPSALRTLNLVGGDNTIPLHLACQYADVEMVALLLAHGADLTGTDPLGRRPIHMACYNSLDALRALDVPTEHFAIRDKLGRLPLHYAVLSGRADLLEEVLARSAEAGVAVDEADGDGWTPLLWAARAVGLWGRRDGGAPAAAAAALGMGNAGGGEGEREREREVGVVGEVDRDGEPETYECYRSKDVVHPNHDFTDNGYDHDSDVEESDSETKPAINGSPTSGKLANDLGGGDDHEEAFDDEVVSDDDGDLWGVAKEM</sequence>
<keyword evidence="2" id="KW-1185">Reference proteome</keyword>
<evidence type="ECO:0000313" key="2">
    <source>
        <dbReference type="Proteomes" id="UP000724584"/>
    </source>
</evidence>
<reference evidence="1 2" key="1">
    <citation type="journal article" date="2021" name="Nat. Commun.">
        <title>Genetic determinants of endophytism in the Arabidopsis root mycobiome.</title>
        <authorList>
            <person name="Mesny F."/>
            <person name="Miyauchi S."/>
            <person name="Thiergart T."/>
            <person name="Pickel B."/>
            <person name="Atanasova L."/>
            <person name="Karlsson M."/>
            <person name="Huettel B."/>
            <person name="Barry K.W."/>
            <person name="Haridas S."/>
            <person name="Chen C."/>
            <person name="Bauer D."/>
            <person name="Andreopoulos W."/>
            <person name="Pangilinan J."/>
            <person name="LaButti K."/>
            <person name="Riley R."/>
            <person name="Lipzen A."/>
            <person name="Clum A."/>
            <person name="Drula E."/>
            <person name="Henrissat B."/>
            <person name="Kohler A."/>
            <person name="Grigoriev I.V."/>
            <person name="Martin F.M."/>
            <person name="Hacquard S."/>
        </authorList>
    </citation>
    <scope>NUCLEOTIDE SEQUENCE [LARGE SCALE GENOMIC DNA]</scope>
    <source>
        <strain evidence="1 2">MPI-SDFR-AT-0079</strain>
    </source>
</reference>
<proteinExistence type="predicted"/>
<comment type="caution">
    <text evidence="1">The sequence shown here is derived from an EMBL/GenBank/DDBJ whole genome shotgun (WGS) entry which is preliminary data.</text>
</comment>
<name>A0ACB7PLW0_9PEZI</name>
<accession>A0ACB7PLW0</accession>
<dbReference type="Proteomes" id="UP000724584">
    <property type="component" value="Unassembled WGS sequence"/>
</dbReference>
<protein>
    <submittedName>
        <fullName evidence="1">Ankyrin repeat-containing domain protein</fullName>
    </submittedName>
</protein>
<organism evidence="1 2">
    <name type="scientific">Chaetomium tenue</name>
    <dbReference type="NCBI Taxonomy" id="1854479"/>
    <lineage>
        <taxon>Eukaryota</taxon>
        <taxon>Fungi</taxon>
        <taxon>Dikarya</taxon>
        <taxon>Ascomycota</taxon>
        <taxon>Pezizomycotina</taxon>
        <taxon>Sordariomycetes</taxon>
        <taxon>Sordariomycetidae</taxon>
        <taxon>Sordariales</taxon>
        <taxon>Chaetomiaceae</taxon>
        <taxon>Chaetomium</taxon>
    </lineage>
</organism>
<dbReference type="EMBL" id="JAGIZQ010000001">
    <property type="protein sequence ID" value="KAH6650212.1"/>
    <property type="molecule type" value="Genomic_DNA"/>
</dbReference>
<gene>
    <name evidence="1" type="ORF">F5144DRAFT_608220</name>
</gene>
<evidence type="ECO:0000313" key="1">
    <source>
        <dbReference type="EMBL" id="KAH6650212.1"/>
    </source>
</evidence>